<reference evidence="2 3" key="1">
    <citation type="submission" date="2023-04" db="EMBL/GenBank/DDBJ databases">
        <title>Genome of Basidiobolus ranarum AG-B5.</title>
        <authorList>
            <person name="Stajich J.E."/>
            <person name="Carter-House D."/>
            <person name="Gryganskyi A."/>
        </authorList>
    </citation>
    <scope>NUCLEOTIDE SEQUENCE [LARGE SCALE GENOMIC DNA]</scope>
    <source>
        <strain evidence="2 3">AG-B5</strain>
    </source>
</reference>
<accession>A0ABR2WRN7</accession>
<keyword evidence="3" id="KW-1185">Reference proteome</keyword>
<gene>
    <name evidence="2" type="ORF">K7432_008606</name>
</gene>
<feature type="transmembrane region" description="Helical" evidence="1">
    <location>
        <begin position="104"/>
        <end position="124"/>
    </location>
</feature>
<proteinExistence type="predicted"/>
<evidence type="ECO:0000256" key="1">
    <source>
        <dbReference type="SAM" id="Phobius"/>
    </source>
</evidence>
<dbReference type="EMBL" id="JASJQH010000485">
    <property type="protein sequence ID" value="KAK9764144.1"/>
    <property type="molecule type" value="Genomic_DNA"/>
</dbReference>
<organism evidence="2 3">
    <name type="scientific">Basidiobolus ranarum</name>
    <dbReference type="NCBI Taxonomy" id="34480"/>
    <lineage>
        <taxon>Eukaryota</taxon>
        <taxon>Fungi</taxon>
        <taxon>Fungi incertae sedis</taxon>
        <taxon>Zoopagomycota</taxon>
        <taxon>Entomophthoromycotina</taxon>
        <taxon>Basidiobolomycetes</taxon>
        <taxon>Basidiobolales</taxon>
        <taxon>Basidiobolaceae</taxon>
        <taxon>Basidiobolus</taxon>
    </lineage>
</organism>
<keyword evidence="1" id="KW-1133">Transmembrane helix</keyword>
<evidence type="ECO:0000313" key="2">
    <source>
        <dbReference type="EMBL" id="KAK9764144.1"/>
    </source>
</evidence>
<keyword evidence="1" id="KW-0812">Transmembrane</keyword>
<name>A0ABR2WRN7_9FUNG</name>
<feature type="transmembrane region" description="Helical" evidence="1">
    <location>
        <begin position="136"/>
        <end position="160"/>
    </location>
</feature>
<dbReference type="Proteomes" id="UP001479436">
    <property type="component" value="Unassembled WGS sequence"/>
</dbReference>
<protein>
    <submittedName>
        <fullName evidence="2">Uncharacterized protein</fullName>
    </submittedName>
</protein>
<sequence length="165" mass="18976">MFKSEKDSVIVPESKSDLYPKSPIPAWDILPPELRYDPGSVEYEVTANFMRYSIPDPLPKSSLPHTLIRGSMNQPTIKLQPPSICYSEEIEIRSDPYPIPTGSILFLMGFLVFPCWWVGAIYPYDPSNRLEMKWRLYNRMISIISLFILGFSLGAISWYVKKLPP</sequence>
<comment type="caution">
    <text evidence="2">The sequence shown here is derived from an EMBL/GenBank/DDBJ whole genome shotgun (WGS) entry which is preliminary data.</text>
</comment>
<evidence type="ECO:0000313" key="3">
    <source>
        <dbReference type="Proteomes" id="UP001479436"/>
    </source>
</evidence>
<keyword evidence="1" id="KW-0472">Membrane</keyword>